<dbReference type="Pfam" id="PF13803">
    <property type="entry name" value="DUF4184"/>
    <property type="match status" value="1"/>
</dbReference>
<reference evidence="3 4" key="1">
    <citation type="submission" date="2019-06" db="EMBL/GenBank/DDBJ databases">
        <title>Sequencing the genomes of 1000 actinobacteria strains.</title>
        <authorList>
            <person name="Klenk H.-P."/>
        </authorList>
    </citation>
    <scope>NUCLEOTIDE SEQUENCE [LARGE SCALE GENOMIC DNA]</scope>
    <source>
        <strain evidence="3 4">DSM 21776</strain>
    </source>
</reference>
<dbReference type="Proteomes" id="UP000320085">
    <property type="component" value="Unassembled WGS sequence"/>
</dbReference>
<dbReference type="RefSeq" id="WP_185747031.1">
    <property type="nucleotide sequence ID" value="NZ_BAAAQC010000005.1"/>
</dbReference>
<feature type="transmembrane region" description="Helical" evidence="2">
    <location>
        <begin position="99"/>
        <end position="120"/>
    </location>
</feature>
<evidence type="ECO:0000313" key="3">
    <source>
        <dbReference type="EMBL" id="TQN47225.1"/>
    </source>
</evidence>
<evidence type="ECO:0000256" key="2">
    <source>
        <dbReference type="SAM" id="Phobius"/>
    </source>
</evidence>
<evidence type="ECO:0000256" key="1">
    <source>
        <dbReference type="SAM" id="MobiDB-lite"/>
    </source>
</evidence>
<feature type="transmembrane region" description="Helical" evidence="2">
    <location>
        <begin position="140"/>
        <end position="163"/>
    </location>
</feature>
<feature type="transmembrane region" description="Helical" evidence="2">
    <location>
        <begin position="184"/>
        <end position="203"/>
    </location>
</feature>
<dbReference type="EMBL" id="VFQF01000001">
    <property type="protein sequence ID" value="TQN47225.1"/>
    <property type="molecule type" value="Genomic_DNA"/>
</dbReference>
<organism evidence="3 4">
    <name type="scientific">Humibacillus xanthopallidus</name>
    <dbReference type="NCBI Taxonomy" id="412689"/>
    <lineage>
        <taxon>Bacteria</taxon>
        <taxon>Bacillati</taxon>
        <taxon>Actinomycetota</taxon>
        <taxon>Actinomycetes</taxon>
        <taxon>Micrococcales</taxon>
        <taxon>Intrasporangiaceae</taxon>
        <taxon>Humibacillus</taxon>
    </lineage>
</organism>
<proteinExistence type="predicted"/>
<feature type="region of interest" description="Disordered" evidence="1">
    <location>
        <begin position="248"/>
        <end position="268"/>
    </location>
</feature>
<protein>
    <submittedName>
        <fullName evidence="3">Uncharacterized protein DUF4184</fullName>
    </submittedName>
</protein>
<accession>A0A543PT15</accession>
<feature type="transmembrane region" description="Helical" evidence="2">
    <location>
        <begin position="215"/>
        <end position="239"/>
    </location>
</feature>
<keyword evidence="2" id="KW-1133">Transmembrane helix</keyword>
<keyword evidence="2" id="KW-0472">Membrane</keyword>
<keyword evidence="2" id="KW-0812">Transmembrane</keyword>
<feature type="transmembrane region" description="Helical" evidence="2">
    <location>
        <begin position="21"/>
        <end position="41"/>
    </location>
</feature>
<sequence length="268" mass="28804">MPFTPSHAVVAIPLRRLGLPLGAVAVGAMSPDTAVFLPWVFDYMQTHSLVGVVTTDLVVGVLVVSAWWAWLRAPVVDLLPDDVRRRLRLDPPLWRSARWWLSVVVGVALGALTHVCWDAFTHPGQWGSQVVPALRGSFGPWLVTSWLQYASGVVGLVGIGLWWRSVLRQRSPDDSAARVPRLRWPLGLLPVAGAAAGLVLWLASVSSGALPSVVIVRAVTLGGLGAAVGLVLLALTWHVTVLRRARAPRHGSSRTTRPGASTTPARPR</sequence>
<comment type="caution">
    <text evidence="3">The sequence shown here is derived from an EMBL/GenBank/DDBJ whole genome shotgun (WGS) entry which is preliminary data.</text>
</comment>
<evidence type="ECO:0000313" key="4">
    <source>
        <dbReference type="Proteomes" id="UP000320085"/>
    </source>
</evidence>
<feature type="compositionally biased region" description="Polar residues" evidence="1">
    <location>
        <begin position="253"/>
        <end position="268"/>
    </location>
</feature>
<gene>
    <name evidence="3" type="ORF">FHX52_0318</name>
</gene>
<feature type="transmembrane region" description="Helical" evidence="2">
    <location>
        <begin position="57"/>
        <end position="79"/>
    </location>
</feature>
<dbReference type="AlphaFoldDB" id="A0A543PT15"/>
<dbReference type="InterPro" id="IPR025238">
    <property type="entry name" value="DUF4184"/>
</dbReference>
<name>A0A543PT15_9MICO</name>